<sequence>MNDGKSLTLNDKYGKVVSSGTASNAAANRLPLHRPISTHRKHPESKLTSHPYGSSTPTQFPTSGPPTRHLASNQTRRGPPTAAARALDSCPEQSDFPAALTTPTSTSNDISANSLQQSCVSNHPDTLTASQNSFPALSAPAAAAAVDLATAIDTAGPPTVFLACPMHSFYRAEDFGHEPDALAPCICPTMTTEEIDEDLLENIIEDAQRLA</sequence>
<dbReference type="Proteomes" id="UP000298061">
    <property type="component" value="Unassembled WGS sequence"/>
</dbReference>
<organism evidence="2 3">
    <name type="scientific">Hericium alpestre</name>
    <dbReference type="NCBI Taxonomy" id="135208"/>
    <lineage>
        <taxon>Eukaryota</taxon>
        <taxon>Fungi</taxon>
        <taxon>Dikarya</taxon>
        <taxon>Basidiomycota</taxon>
        <taxon>Agaricomycotina</taxon>
        <taxon>Agaricomycetes</taxon>
        <taxon>Russulales</taxon>
        <taxon>Hericiaceae</taxon>
        <taxon>Hericium</taxon>
    </lineage>
</organism>
<feature type="compositionally biased region" description="Polar residues" evidence="1">
    <location>
        <begin position="46"/>
        <end position="62"/>
    </location>
</feature>
<name>A0A4Z0A347_9AGAM</name>
<evidence type="ECO:0000313" key="3">
    <source>
        <dbReference type="Proteomes" id="UP000298061"/>
    </source>
</evidence>
<protein>
    <submittedName>
        <fullName evidence="2">Uncharacterized protein</fullName>
    </submittedName>
</protein>
<evidence type="ECO:0000313" key="2">
    <source>
        <dbReference type="EMBL" id="TFY80733.1"/>
    </source>
</evidence>
<proteinExistence type="predicted"/>
<feature type="compositionally biased region" description="Polar residues" evidence="1">
    <location>
        <begin position="101"/>
        <end position="111"/>
    </location>
</feature>
<keyword evidence="3" id="KW-1185">Reference proteome</keyword>
<feature type="compositionally biased region" description="Low complexity" evidence="1">
    <location>
        <begin position="75"/>
        <end position="86"/>
    </location>
</feature>
<dbReference type="EMBL" id="SFCI01000296">
    <property type="protein sequence ID" value="TFY80733.1"/>
    <property type="molecule type" value="Genomic_DNA"/>
</dbReference>
<evidence type="ECO:0000256" key="1">
    <source>
        <dbReference type="SAM" id="MobiDB-lite"/>
    </source>
</evidence>
<feature type="region of interest" description="Disordered" evidence="1">
    <location>
        <begin position="19"/>
        <end position="111"/>
    </location>
</feature>
<gene>
    <name evidence="2" type="ORF">EWM64_g3283</name>
</gene>
<reference evidence="2 3" key="1">
    <citation type="submission" date="2019-02" db="EMBL/GenBank/DDBJ databases">
        <title>Genome sequencing of the rare red list fungi Hericium alpestre (H. flagellum).</title>
        <authorList>
            <person name="Buettner E."/>
            <person name="Kellner H."/>
        </authorList>
    </citation>
    <scope>NUCLEOTIDE SEQUENCE [LARGE SCALE GENOMIC DNA]</scope>
    <source>
        <strain evidence="2 3">DSM 108284</strain>
    </source>
</reference>
<comment type="caution">
    <text evidence="2">The sequence shown here is derived from an EMBL/GenBank/DDBJ whole genome shotgun (WGS) entry which is preliminary data.</text>
</comment>
<dbReference type="AlphaFoldDB" id="A0A4Z0A347"/>
<accession>A0A4Z0A347</accession>